<dbReference type="EMBL" id="JAUKUA010000001">
    <property type="protein sequence ID" value="KAK0730789.1"/>
    <property type="molecule type" value="Genomic_DNA"/>
</dbReference>
<gene>
    <name evidence="2" type="ORF">B0H67DRAFT_50094</name>
</gene>
<name>A0AA40E767_9PEZI</name>
<dbReference type="AlphaFoldDB" id="A0AA40E767"/>
<dbReference type="Proteomes" id="UP001172102">
    <property type="component" value="Unassembled WGS sequence"/>
</dbReference>
<feature type="compositionally biased region" description="Basic residues" evidence="1">
    <location>
        <begin position="101"/>
        <end position="116"/>
    </location>
</feature>
<accession>A0AA40E767</accession>
<evidence type="ECO:0000313" key="2">
    <source>
        <dbReference type="EMBL" id="KAK0730789.1"/>
    </source>
</evidence>
<reference evidence="2" key="1">
    <citation type="submission" date="2023-06" db="EMBL/GenBank/DDBJ databases">
        <title>Genome-scale phylogeny and comparative genomics of the fungal order Sordariales.</title>
        <authorList>
            <consortium name="Lawrence Berkeley National Laboratory"/>
            <person name="Hensen N."/>
            <person name="Bonometti L."/>
            <person name="Westerberg I."/>
            <person name="Brannstrom I.O."/>
            <person name="Guillou S."/>
            <person name="Cros-Aarteil S."/>
            <person name="Calhoun S."/>
            <person name="Haridas S."/>
            <person name="Kuo A."/>
            <person name="Mondo S."/>
            <person name="Pangilinan J."/>
            <person name="Riley R."/>
            <person name="Labutti K."/>
            <person name="Andreopoulos B."/>
            <person name="Lipzen A."/>
            <person name="Chen C."/>
            <person name="Yanf M."/>
            <person name="Daum C."/>
            <person name="Ng V."/>
            <person name="Clum A."/>
            <person name="Steindorff A."/>
            <person name="Ohm R."/>
            <person name="Martin F."/>
            <person name="Silar P."/>
            <person name="Natvig D."/>
            <person name="Lalanne C."/>
            <person name="Gautier V."/>
            <person name="Ament-Velasquez S.L."/>
            <person name="Kruys A."/>
            <person name="Hutchinson M.I."/>
            <person name="Powell A.J."/>
            <person name="Barry K."/>
            <person name="Miller A.N."/>
            <person name="Grigoriev I.V."/>
            <person name="Debuchy R."/>
            <person name="Gladieux P."/>
            <person name="Thoren M.H."/>
            <person name="Johannesson H."/>
        </authorList>
    </citation>
    <scope>NUCLEOTIDE SEQUENCE</scope>
    <source>
        <strain evidence="2">SMH4607-1</strain>
    </source>
</reference>
<sequence length="420" mass="45988">MVAECYQWLRVCDVWNEKPSAVYRLGMEGHKEWPLPRLQYCVHYSPSPQLPLSVVAALAGWPGHHAVCVCMCVCVCVCARVCECVGNPRVVADGTTDAARNKRQQIKRREHKRGNRHNPPTPSVFRRVLLCLATASKRPCGVPHRDMAEQGLRPEKRTTAFPEFFFSHFGPIWRYFPRSFSSCVILEIAPGNMGCLRCESGGHEVLRSRSGAVGTELVAGLALVCRLSVGGAVTELAPALKSSSSSLYVSLPACLPLTRFHLGSRVFNLDNVSNVSPHLSARPHLVGMTATETCARYFLLPLLCNTKCPDFSPEQPAISYYFRNPDQAIVSHARHATDISSADARRPDGISLLGAKRLCQMARPGGGFGRTLSRPTVLPRACLVLPTRLELNPGSTPSSLSPSSLSGRLVGFQAWSRVMT</sequence>
<comment type="caution">
    <text evidence="2">The sequence shown here is derived from an EMBL/GenBank/DDBJ whole genome shotgun (WGS) entry which is preliminary data.</text>
</comment>
<feature type="region of interest" description="Disordered" evidence="1">
    <location>
        <begin position="96"/>
        <end position="121"/>
    </location>
</feature>
<organism evidence="2 3">
    <name type="scientific">Lasiosphaeris hirsuta</name>
    <dbReference type="NCBI Taxonomy" id="260670"/>
    <lineage>
        <taxon>Eukaryota</taxon>
        <taxon>Fungi</taxon>
        <taxon>Dikarya</taxon>
        <taxon>Ascomycota</taxon>
        <taxon>Pezizomycotina</taxon>
        <taxon>Sordariomycetes</taxon>
        <taxon>Sordariomycetidae</taxon>
        <taxon>Sordariales</taxon>
        <taxon>Lasiosphaeriaceae</taxon>
        <taxon>Lasiosphaeris</taxon>
    </lineage>
</organism>
<evidence type="ECO:0000256" key="1">
    <source>
        <dbReference type="SAM" id="MobiDB-lite"/>
    </source>
</evidence>
<proteinExistence type="predicted"/>
<protein>
    <submittedName>
        <fullName evidence="2">Uncharacterized protein</fullName>
    </submittedName>
</protein>
<keyword evidence="3" id="KW-1185">Reference proteome</keyword>
<evidence type="ECO:0000313" key="3">
    <source>
        <dbReference type="Proteomes" id="UP001172102"/>
    </source>
</evidence>